<protein>
    <submittedName>
        <fullName evidence="1">Uncharacterized protein</fullName>
    </submittedName>
</protein>
<dbReference type="Gene3D" id="2.60.40.1080">
    <property type="match status" value="1"/>
</dbReference>
<accession>A0A6A0BES8</accession>
<comment type="caution">
    <text evidence="1">The sequence shown here is derived from an EMBL/GenBank/DDBJ whole genome shotgun (WGS) entry which is preliminary data.</text>
</comment>
<dbReference type="Proteomes" id="UP000480303">
    <property type="component" value="Unassembled WGS sequence"/>
</dbReference>
<organism evidence="1 2">
    <name type="scientific">Pseudolactococcus hodotermopsidis</name>
    <dbReference type="NCBI Taxonomy" id="2709157"/>
    <lineage>
        <taxon>Bacteria</taxon>
        <taxon>Bacillati</taxon>
        <taxon>Bacillota</taxon>
        <taxon>Bacilli</taxon>
        <taxon>Lactobacillales</taxon>
        <taxon>Streptococcaceae</taxon>
        <taxon>Pseudolactococcus</taxon>
    </lineage>
</organism>
<name>A0A6A0BES8_9LACT</name>
<dbReference type="AlphaFoldDB" id="A0A6A0BES8"/>
<dbReference type="EMBL" id="BLLI01000072">
    <property type="protein sequence ID" value="GFH43276.1"/>
    <property type="molecule type" value="Genomic_DNA"/>
</dbReference>
<reference evidence="1 2" key="1">
    <citation type="submission" date="2020-02" db="EMBL/GenBank/DDBJ databases">
        <title>Draft genome sequence of Lactococcus sp. Hs30E4-3.</title>
        <authorList>
            <person name="Noda S."/>
            <person name="Yuki M."/>
            <person name="Ohkuma M."/>
        </authorList>
    </citation>
    <scope>NUCLEOTIDE SEQUENCE [LARGE SCALE GENOMIC DNA]</scope>
    <source>
        <strain evidence="1 2">Hs30E4-3</strain>
    </source>
</reference>
<keyword evidence="2" id="KW-1185">Reference proteome</keyword>
<dbReference type="SUPFAM" id="SSF49373">
    <property type="entry name" value="Invasin/intimin cell-adhesion fragments"/>
    <property type="match status" value="1"/>
</dbReference>
<evidence type="ECO:0000313" key="2">
    <source>
        <dbReference type="Proteomes" id="UP000480303"/>
    </source>
</evidence>
<dbReference type="InterPro" id="IPR008964">
    <property type="entry name" value="Invasin/intimin_cell_adhesion"/>
</dbReference>
<evidence type="ECO:0000313" key="1">
    <source>
        <dbReference type="EMBL" id="GFH43276.1"/>
    </source>
</evidence>
<proteinExistence type="predicted"/>
<gene>
    <name evidence="1" type="ORF">Hs30E_18270</name>
</gene>
<dbReference type="RefSeq" id="WP_172209711.1">
    <property type="nucleotide sequence ID" value="NZ_BLLI01000072.1"/>
</dbReference>
<sequence>MKKLSLALFVLVVVFGATWAIGHIPPKMITLSQSFDTSAMPIEVFVGENGQFLAPYQSPVEYDLTAVTTFSSSDETVLKVTENGAWQALKSGTVMIVLGFELTKESYRKYRGTVFAIQENARIVTVRVVERIK</sequence>